<dbReference type="STRING" id="27334.A0A0A2IBC8"/>
<dbReference type="RefSeq" id="XP_016603749.1">
    <property type="nucleotide sequence ID" value="XM_016738395.1"/>
</dbReference>
<reference evidence="1 2" key="1">
    <citation type="journal article" date="2015" name="Mol. Plant Microbe Interact.">
        <title>Genome, transcriptome, and functional analyses of Penicillium expansum provide new insights into secondary metabolism and pathogenicity.</title>
        <authorList>
            <person name="Ballester A.R."/>
            <person name="Marcet-Houben M."/>
            <person name="Levin E."/>
            <person name="Sela N."/>
            <person name="Selma-Lazaro C."/>
            <person name="Carmona L."/>
            <person name="Wisniewski M."/>
            <person name="Droby S."/>
            <person name="Gonzalez-Candelas L."/>
            <person name="Gabaldon T."/>
        </authorList>
    </citation>
    <scope>NUCLEOTIDE SEQUENCE [LARGE SCALE GENOMIC DNA]</scope>
    <source>
        <strain evidence="1 2">MD-8</strain>
    </source>
</reference>
<protein>
    <recommendedName>
        <fullName evidence="3">Methyltransferase domain-containing protein</fullName>
    </recommendedName>
</protein>
<dbReference type="AlphaFoldDB" id="A0A0A2IBC8"/>
<dbReference type="Pfam" id="PF01135">
    <property type="entry name" value="PCMT"/>
    <property type="match status" value="1"/>
</dbReference>
<dbReference type="Gene3D" id="3.40.50.150">
    <property type="entry name" value="Vaccinia Virus protein VP39"/>
    <property type="match status" value="1"/>
</dbReference>
<dbReference type="VEuPathDB" id="FungiDB:PEXP_082220"/>
<name>A0A0A2IBC8_PENEN</name>
<evidence type="ECO:0008006" key="3">
    <source>
        <dbReference type="Google" id="ProtNLM"/>
    </source>
</evidence>
<comment type="caution">
    <text evidence="1">The sequence shown here is derived from an EMBL/GenBank/DDBJ whole genome shotgun (WGS) entry which is preliminary data.</text>
</comment>
<proteinExistence type="predicted"/>
<dbReference type="HOGENOM" id="CLU_058846_1_0_1"/>
<gene>
    <name evidence="1" type="ORF">PEX2_011180</name>
</gene>
<dbReference type="OrthoDB" id="8300214at2759"/>
<dbReference type="SUPFAM" id="SSF53335">
    <property type="entry name" value="S-adenosyl-L-methionine-dependent methyltransferases"/>
    <property type="match status" value="1"/>
</dbReference>
<dbReference type="Proteomes" id="UP000030143">
    <property type="component" value="Unassembled WGS sequence"/>
</dbReference>
<keyword evidence="2" id="KW-1185">Reference proteome</keyword>
<accession>A0A0A2IBC8</accession>
<dbReference type="EMBL" id="JQFZ01000003">
    <property type="protein sequence ID" value="KGO63317.1"/>
    <property type="molecule type" value="Genomic_DNA"/>
</dbReference>
<dbReference type="GeneID" id="27673814"/>
<dbReference type="PhylomeDB" id="A0A0A2IBC8"/>
<dbReference type="InterPro" id="IPR029063">
    <property type="entry name" value="SAM-dependent_MTases_sf"/>
</dbReference>
<sequence length="282" mass="30998">MSTDVINIAQLSNGGSSVHQIQHRIDILNKWNFPLGSKILEIGCGQGDCTLVTAYMVGDQGHVTAIDPAPVDYGAPMTLGEAQDKLKQSPIGDRMTFYQSNLGEFLDSSASEQVYDYAMFVHSVWYLPSADVLLPMLAALRGRTKHLLIAEYSLDIRGNIAVLPHLLAAISQAEFNSRANALDRDDNIQSIISPQMICALAQKSGWELEKEDIVESPEEQEDARWEVHRVLSEEYSLRSESSGDASRQGYATALVHAVAESTRAIGPSPKLRTLPTWLGSWV</sequence>
<evidence type="ECO:0000313" key="2">
    <source>
        <dbReference type="Proteomes" id="UP000030143"/>
    </source>
</evidence>
<organism evidence="1 2">
    <name type="scientific">Penicillium expansum</name>
    <name type="common">Blue mold rot fungus</name>
    <dbReference type="NCBI Taxonomy" id="27334"/>
    <lineage>
        <taxon>Eukaryota</taxon>
        <taxon>Fungi</taxon>
        <taxon>Dikarya</taxon>
        <taxon>Ascomycota</taxon>
        <taxon>Pezizomycotina</taxon>
        <taxon>Eurotiomycetes</taxon>
        <taxon>Eurotiomycetidae</taxon>
        <taxon>Eurotiales</taxon>
        <taxon>Aspergillaceae</taxon>
        <taxon>Penicillium</taxon>
    </lineage>
</organism>
<evidence type="ECO:0000313" key="1">
    <source>
        <dbReference type="EMBL" id="KGO63317.1"/>
    </source>
</evidence>